<feature type="domain" description="FecR protein" evidence="2">
    <location>
        <begin position="133"/>
        <end position="225"/>
    </location>
</feature>
<dbReference type="STRING" id="354630.SAMN05421821_10160"/>
<accession>A0A1N6NAZ5</accession>
<dbReference type="Pfam" id="PF16344">
    <property type="entry name" value="FecR_C"/>
    <property type="match status" value="1"/>
</dbReference>
<evidence type="ECO:0000259" key="2">
    <source>
        <dbReference type="Pfam" id="PF04773"/>
    </source>
</evidence>
<evidence type="ECO:0000256" key="1">
    <source>
        <dbReference type="SAM" id="Phobius"/>
    </source>
</evidence>
<dbReference type="Proteomes" id="UP000541583">
    <property type="component" value="Unassembled WGS sequence"/>
</dbReference>
<evidence type="ECO:0000313" key="7">
    <source>
        <dbReference type="Proteomes" id="UP000548326"/>
    </source>
</evidence>
<dbReference type="GO" id="GO:0016989">
    <property type="term" value="F:sigma factor antagonist activity"/>
    <property type="evidence" value="ECO:0007669"/>
    <property type="project" value="TreeGrafter"/>
</dbReference>
<protein>
    <submittedName>
        <fullName evidence="5">Ferric-dicitrate binding protein FerR (Iron transport regulator)</fullName>
    </submittedName>
</protein>
<dbReference type="InterPro" id="IPR012373">
    <property type="entry name" value="Ferrdict_sens_TM"/>
</dbReference>
<dbReference type="InterPro" id="IPR006860">
    <property type="entry name" value="FecR"/>
</dbReference>
<dbReference type="EMBL" id="JACHCA010000001">
    <property type="protein sequence ID" value="MBB6125901.1"/>
    <property type="molecule type" value="Genomic_DNA"/>
</dbReference>
<dbReference type="RefSeq" id="WP_076369260.1">
    <property type="nucleotide sequence ID" value="NZ_FTMG01000001.1"/>
</dbReference>
<dbReference type="PANTHER" id="PTHR30273">
    <property type="entry name" value="PERIPLASMIC SIGNAL SENSOR AND SIGMA FACTOR ACTIVATOR FECR-RELATED"/>
    <property type="match status" value="1"/>
</dbReference>
<reference evidence="6 7" key="1">
    <citation type="submission" date="2020-08" db="EMBL/GenBank/DDBJ databases">
        <title>Genomic Encyclopedia of Type Strains, Phase IV (KMG-V): Genome sequencing to study the core and pangenomes of soil and plant-associated prokaryotes.</title>
        <authorList>
            <person name="Whitman W."/>
        </authorList>
    </citation>
    <scope>NUCLEOTIDE SEQUENCE [LARGE SCALE GENOMIC DNA]</scope>
    <source>
        <strain evidence="4 6">ANJLi2</strain>
        <strain evidence="5 7">MP601</strain>
    </source>
</reference>
<dbReference type="PIRSF" id="PIRSF018266">
    <property type="entry name" value="FecR"/>
    <property type="match status" value="1"/>
</dbReference>
<comment type="caution">
    <text evidence="5">The sequence shown here is derived from an EMBL/GenBank/DDBJ whole genome shotgun (WGS) entry which is preliminary data.</text>
</comment>
<name>A0A1N6NAZ5_9SPHI</name>
<keyword evidence="1" id="KW-0472">Membrane</keyword>
<dbReference type="AlphaFoldDB" id="A0A1N6NAZ5"/>
<dbReference type="InterPro" id="IPR032508">
    <property type="entry name" value="FecR_C"/>
</dbReference>
<keyword evidence="1" id="KW-1133">Transmembrane helix</keyword>
<dbReference type="EMBL" id="JACHCB010000001">
    <property type="protein sequence ID" value="MBB6108027.1"/>
    <property type="molecule type" value="Genomic_DNA"/>
</dbReference>
<sequence>MQMMENNFDSTPYELIVNSFSNSLSPGEMQELDAWLALSAENVKLYNEIVAINHDLDSLAHQNRLNTDESWVRFKKLSEDRKVVTLTNHNNGNLYSAKHNHTFWIASIAATLVVALSIVLVMWRSRNNDITILQTKVNQHLKIVLPDGSKVQLNSNSEVSYSKKAFSLSRELKLVKGEALFEVIHNEKYPFVVYSGVLKIRDIGTIFNIRNGKLATVVSVISGEVALSEKTDKDSIKLMANQEAIYNVFSKNIQVVPQKDLNTTSWLDKKFRFIKCPLEKVVEQLQNAYEIRICLSDKDLENKELTASFNNESIEDALKVISGSLNIDFENKNGIYYLTSKKI</sequence>
<dbReference type="PANTHER" id="PTHR30273:SF2">
    <property type="entry name" value="PROTEIN FECR"/>
    <property type="match status" value="1"/>
</dbReference>
<keyword evidence="1" id="KW-0812">Transmembrane</keyword>
<keyword evidence="6" id="KW-1185">Reference proteome</keyword>
<feature type="transmembrane region" description="Helical" evidence="1">
    <location>
        <begin position="103"/>
        <end position="123"/>
    </location>
</feature>
<gene>
    <name evidence="5" type="ORF">HDF22_000002</name>
    <name evidence="4" type="ORF">HDF23_000757</name>
</gene>
<proteinExistence type="predicted"/>
<evidence type="ECO:0000259" key="3">
    <source>
        <dbReference type="Pfam" id="PF16344"/>
    </source>
</evidence>
<feature type="domain" description="Protein FecR C-terminal" evidence="3">
    <location>
        <begin position="270"/>
        <end position="335"/>
    </location>
</feature>
<dbReference type="Gene3D" id="2.60.120.1440">
    <property type="match status" value="1"/>
</dbReference>
<organism evidence="5 7">
    <name type="scientific">Mucilaginibacter lappiensis</name>
    <dbReference type="NCBI Taxonomy" id="354630"/>
    <lineage>
        <taxon>Bacteria</taxon>
        <taxon>Pseudomonadati</taxon>
        <taxon>Bacteroidota</taxon>
        <taxon>Sphingobacteriia</taxon>
        <taxon>Sphingobacteriales</taxon>
        <taxon>Sphingobacteriaceae</taxon>
        <taxon>Mucilaginibacter</taxon>
    </lineage>
</organism>
<dbReference type="Proteomes" id="UP000548326">
    <property type="component" value="Unassembled WGS sequence"/>
</dbReference>
<dbReference type="OrthoDB" id="1452822at2"/>
<evidence type="ECO:0000313" key="5">
    <source>
        <dbReference type="EMBL" id="MBB6125901.1"/>
    </source>
</evidence>
<evidence type="ECO:0000313" key="6">
    <source>
        <dbReference type="Proteomes" id="UP000541583"/>
    </source>
</evidence>
<dbReference type="Gene3D" id="3.55.50.30">
    <property type="match status" value="1"/>
</dbReference>
<evidence type="ECO:0000313" key="4">
    <source>
        <dbReference type="EMBL" id="MBB6108027.1"/>
    </source>
</evidence>
<dbReference type="Pfam" id="PF04773">
    <property type="entry name" value="FecR"/>
    <property type="match status" value="1"/>
</dbReference>